<dbReference type="EMBL" id="UFQT01000253">
    <property type="protein sequence ID" value="SSX22422.1"/>
    <property type="molecule type" value="Genomic_DNA"/>
</dbReference>
<proteinExistence type="predicted"/>
<reference evidence="2" key="2">
    <citation type="submission" date="2018-07" db="EMBL/GenBank/DDBJ databases">
        <authorList>
            <person name="Quirk P.G."/>
            <person name="Krulwich T.A."/>
        </authorList>
    </citation>
    <scope>NUCLEOTIDE SEQUENCE</scope>
</reference>
<sequence>MEENKIVRILSKYYKIHPFWIEFFKVENMLHPFLLPRLYDLIPLIEQGIRERPSKYKSFPEYFKDDTANFKIKSEDAILFKEIADQFKKDQFSSITKLCDLD</sequence>
<evidence type="ECO:0000313" key="2">
    <source>
        <dbReference type="EMBL" id="SSX22422.1"/>
    </source>
</evidence>
<accession>A0A336LWJ1</accession>
<name>A0A336LWJ1_CULSO</name>
<gene>
    <name evidence="2" type="primary">CSON006753</name>
</gene>
<dbReference type="EMBL" id="UFQS01000253">
    <property type="protein sequence ID" value="SSX02045.1"/>
    <property type="molecule type" value="Genomic_DNA"/>
</dbReference>
<evidence type="ECO:0000313" key="1">
    <source>
        <dbReference type="EMBL" id="SSX02045.1"/>
    </source>
</evidence>
<reference evidence="1" key="1">
    <citation type="submission" date="2018-04" db="EMBL/GenBank/DDBJ databases">
        <authorList>
            <person name="Go L.Y."/>
            <person name="Mitchell J.A."/>
        </authorList>
    </citation>
    <scope>NUCLEOTIDE SEQUENCE</scope>
    <source>
        <tissue evidence="1">Whole organism</tissue>
    </source>
</reference>
<organism evidence="2">
    <name type="scientific">Culicoides sonorensis</name>
    <name type="common">Biting midge</name>
    <dbReference type="NCBI Taxonomy" id="179676"/>
    <lineage>
        <taxon>Eukaryota</taxon>
        <taxon>Metazoa</taxon>
        <taxon>Ecdysozoa</taxon>
        <taxon>Arthropoda</taxon>
        <taxon>Hexapoda</taxon>
        <taxon>Insecta</taxon>
        <taxon>Pterygota</taxon>
        <taxon>Neoptera</taxon>
        <taxon>Endopterygota</taxon>
        <taxon>Diptera</taxon>
        <taxon>Nematocera</taxon>
        <taxon>Chironomoidea</taxon>
        <taxon>Ceratopogonidae</taxon>
        <taxon>Ceratopogoninae</taxon>
        <taxon>Culicoides</taxon>
        <taxon>Monoculicoides</taxon>
    </lineage>
</organism>
<protein>
    <submittedName>
        <fullName evidence="2">CSON006753 protein</fullName>
    </submittedName>
</protein>
<dbReference type="AlphaFoldDB" id="A0A336LWJ1"/>
<dbReference type="VEuPathDB" id="VectorBase:CSON006753"/>